<evidence type="ECO:0000313" key="3">
    <source>
        <dbReference type="Proteomes" id="UP000183410"/>
    </source>
</evidence>
<feature type="transmembrane region" description="Helical" evidence="1">
    <location>
        <begin position="26"/>
        <end position="50"/>
    </location>
</feature>
<accession>A0A1I2EZ84</accession>
<dbReference type="AlphaFoldDB" id="A0A1I2EZ84"/>
<evidence type="ECO:0000313" key="2">
    <source>
        <dbReference type="EMBL" id="SFE98412.1"/>
    </source>
</evidence>
<dbReference type="OrthoDB" id="2943819at2"/>
<name>A0A1I2EZ84_9BACL</name>
<keyword evidence="1" id="KW-0472">Membrane</keyword>
<sequence>MEQQYQNQNGYQQHNHLAEPVSFKEWMITMLLYAIPLVNIIMLFVWAFGGNTKISKANFAKAALVWTAIGIVLSILWIAVFGALAFNSVNELSEMSRS</sequence>
<feature type="transmembrane region" description="Helical" evidence="1">
    <location>
        <begin position="62"/>
        <end position="86"/>
    </location>
</feature>
<organism evidence="2 3">
    <name type="scientific">Paenibacillus algorifonticola</name>
    <dbReference type="NCBI Taxonomy" id="684063"/>
    <lineage>
        <taxon>Bacteria</taxon>
        <taxon>Bacillati</taxon>
        <taxon>Bacillota</taxon>
        <taxon>Bacilli</taxon>
        <taxon>Bacillales</taxon>
        <taxon>Paenibacillaceae</taxon>
        <taxon>Paenibacillus</taxon>
    </lineage>
</organism>
<dbReference type="Proteomes" id="UP000183410">
    <property type="component" value="Unassembled WGS sequence"/>
</dbReference>
<keyword evidence="3" id="KW-1185">Reference proteome</keyword>
<dbReference type="EMBL" id="FONN01000010">
    <property type="protein sequence ID" value="SFE98412.1"/>
    <property type="molecule type" value="Genomic_DNA"/>
</dbReference>
<protein>
    <submittedName>
        <fullName evidence="2">Uncharacterized protein</fullName>
    </submittedName>
</protein>
<proteinExistence type="predicted"/>
<dbReference type="RefSeq" id="WP_046229025.1">
    <property type="nucleotide sequence ID" value="NZ_FONN01000010.1"/>
</dbReference>
<keyword evidence="1" id="KW-0812">Transmembrane</keyword>
<reference evidence="3" key="1">
    <citation type="submission" date="2016-10" db="EMBL/GenBank/DDBJ databases">
        <authorList>
            <person name="Varghese N."/>
            <person name="Submissions S."/>
        </authorList>
    </citation>
    <scope>NUCLEOTIDE SEQUENCE [LARGE SCALE GENOMIC DNA]</scope>
    <source>
        <strain evidence="3">CGMCC 1.10223</strain>
    </source>
</reference>
<gene>
    <name evidence="2" type="ORF">SAMN04487969_110182</name>
</gene>
<evidence type="ECO:0000256" key="1">
    <source>
        <dbReference type="SAM" id="Phobius"/>
    </source>
</evidence>
<keyword evidence="1" id="KW-1133">Transmembrane helix</keyword>